<evidence type="ECO:0000313" key="1">
    <source>
        <dbReference type="EMBL" id="MPM54945.1"/>
    </source>
</evidence>
<gene>
    <name evidence="1" type="ORF">SDC9_101728</name>
</gene>
<dbReference type="AlphaFoldDB" id="A0A645ANX7"/>
<dbReference type="EMBL" id="VSSQ01015036">
    <property type="protein sequence ID" value="MPM54945.1"/>
    <property type="molecule type" value="Genomic_DNA"/>
</dbReference>
<organism evidence="1">
    <name type="scientific">bioreactor metagenome</name>
    <dbReference type="NCBI Taxonomy" id="1076179"/>
    <lineage>
        <taxon>unclassified sequences</taxon>
        <taxon>metagenomes</taxon>
        <taxon>ecological metagenomes</taxon>
    </lineage>
</organism>
<protein>
    <submittedName>
        <fullName evidence="1">Uncharacterized protein</fullName>
    </submittedName>
</protein>
<reference evidence="1" key="1">
    <citation type="submission" date="2019-08" db="EMBL/GenBank/DDBJ databases">
        <authorList>
            <person name="Kucharzyk K."/>
            <person name="Murdoch R.W."/>
            <person name="Higgins S."/>
            <person name="Loffler F."/>
        </authorList>
    </citation>
    <scope>NUCLEOTIDE SEQUENCE</scope>
</reference>
<comment type="caution">
    <text evidence="1">The sequence shown here is derived from an EMBL/GenBank/DDBJ whole genome shotgun (WGS) entry which is preliminary data.</text>
</comment>
<proteinExistence type="predicted"/>
<accession>A0A645ANX7</accession>
<sequence length="141" mass="15836">MLSQSLAQNHLRAIYTRTTPKQKDTMLSQFAAKCDPLPVPLCPRFSVSALASMAALLQKPLSYVDPAFFFVSEAPSMLKKMNHLNRRWGVLDIRDPVYGDTLCGAESDLPEKLSREIKPELSTPILHAEVKKVLVLSNFHR</sequence>
<name>A0A645ANX7_9ZZZZ</name>